<keyword evidence="18" id="KW-1185">Reference proteome</keyword>
<dbReference type="Pfam" id="PF00905">
    <property type="entry name" value="Transpeptidase"/>
    <property type="match status" value="1"/>
</dbReference>
<dbReference type="STRING" id="446860.AS188_14525"/>
<evidence type="ECO:0000256" key="8">
    <source>
        <dbReference type="ARBA" id="ARBA00023251"/>
    </source>
</evidence>
<dbReference type="InterPro" id="IPR050515">
    <property type="entry name" value="Beta-lactam/transpept"/>
</dbReference>
<dbReference type="Proteomes" id="UP000321155">
    <property type="component" value="Unassembled WGS sequence"/>
</dbReference>
<keyword evidence="8 9" id="KW-0046">Antibiotic resistance</keyword>
<feature type="region of interest" description="Disordered" evidence="10">
    <location>
        <begin position="581"/>
        <end position="600"/>
    </location>
</feature>
<dbReference type="PROSITE" id="PS51257">
    <property type="entry name" value="PROKAR_LIPOPROTEIN"/>
    <property type="match status" value="1"/>
</dbReference>
<dbReference type="KEGG" id="kfv:AS188_14525"/>
<sequence length="643" mass="65577">MRTSSRSRAAAAGLGLTVLLLAAGCGALPDGARDAAEGVAAGLDAGDLTGTALPAQAQEELERITAHLGGADPAVALAGVEEAGEDGREAVLSWTWDLPGEQDWSYDARLPLEQDADGQWRARWSPAVVEPSLGPDEGLRLRTLPADRGDVTGAGGEVLVTERPVHRIGIDRGRLGEADPARAARQLVAALEDVVELDPAAYAASVEQAGPEAFVEAVTLREDDFRALPAGRTSAVPGVRAVDDEQPLAPSRGFAPALLGAVGPATAEDLERSGGELAAGDVVGRGGVQEAFDDRLRGRAGAVVERIGLRADGGPAPGAAAPLHEVAPVDGQPVALTLDRGLQEAALEQLEGVASPAAVVALRPSTGEVLAAADGPGSEGYPTALQGRYAPGSTFKVATALAMLREGDDPSTEHPCPPSLAVEGAEFRNAPSYDPAATGSIPLTEAMAQSCNTFFAGQHERVTQEELAEAAAALGTGMEARLGVEAFLGSIPDEEPPVQHAAALFGQGRTLVSPLSMAVLAASAADGGLVTPRLVATDGLVDDAPARPATDAPLTAEEAAQLRTTMRAVVTEGHLDGLRALSPDTAIGKTGTAEYGTEDPPRTHSWVIAAHEDLAVAVFVEDGDLGSVTGGPIALEVLRAARP</sequence>
<feature type="domain" description="Penicillin-binding protein dimerisation" evidence="13">
    <location>
        <begin position="144"/>
        <end position="303"/>
    </location>
</feature>
<evidence type="ECO:0000313" key="16">
    <source>
        <dbReference type="EMBL" id="GEO90851.1"/>
    </source>
</evidence>
<dbReference type="InterPro" id="IPR001460">
    <property type="entry name" value="PCN-bd_Tpept"/>
</dbReference>
<evidence type="ECO:0000256" key="9">
    <source>
        <dbReference type="RuleBase" id="RU361140"/>
    </source>
</evidence>
<dbReference type="GO" id="GO:0071972">
    <property type="term" value="F:peptidoglycan L,D-transpeptidase activity"/>
    <property type="evidence" value="ECO:0007669"/>
    <property type="project" value="TreeGrafter"/>
</dbReference>
<feature type="signal peptide" evidence="11">
    <location>
        <begin position="1"/>
        <end position="22"/>
    </location>
</feature>
<evidence type="ECO:0000256" key="7">
    <source>
        <dbReference type="ARBA" id="ARBA00023136"/>
    </source>
</evidence>
<dbReference type="OrthoDB" id="5241017at2"/>
<keyword evidence="16" id="KW-0132">Cell division</keyword>
<dbReference type="GO" id="GO:0008800">
    <property type="term" value="F:beta-lactamase activity"/>
    <property type="evidence" value="ECO:0007669"/>
    <property type="project" value="UniProtKB-UniRule"/>
</dbReference>
<gene>
    <name evidence="15" type="ORF">AS188_14525</name>
    <name evidence="16" type="ORF">KFL01_01570</name>
</gene>
<evidence type="ECO:0000256" key="4">
    <source>
        <dbReference type="ARBA" id="ARBA00012865"/>
    </source>
</evidence>
<name>A0A0U3I0N3_9MICC</name>
<comment type="similarity">
    <text evidence="2">Belongs to the transpeptidase family.</text>
</comment>
<evidence type="ECO:0000256" key="2">
    <source>
        <dbReference type="ARBA" id="ARBA00007171"/>
    </source>
</evidence>
<dbReference type="EC" id="3.5.2.6" evidence="4 9"/>
<dbReference type="GO" id="GO:0071555">
    <property type="term" value="P:cell wall organization"/>
    <property type="evidence" value="ECO:0007669"/>
    <property type="project" value="TreeGrafter"/>
</dbReference>
<dbReference type="GO" id="GO:0005886">
    <property type="term" value="C:plasma membrane"/>
    <property type="evidence" value="ECO:0007669"/>
    <property type="project" value="TreeGrafter"/>
</dbReference>
<dbReference type="Gene3D" id="3.90.1310.10">
    <property type="entry name" value="Penicillin-binding protein 2a (Domain 2)"/>
    <property type="match status" value="1"/>
</dbReference>
<evidence type="ECO:0000256" key="10">
    <source>
        <dbReference type="SAM" id="MobiDB-lite"/>
    </source>
</evidence>
<organism evidence="15 17">
    <name type="scientific">Kocuria flava</name>
    <dbReference type="NCBI Taxonomy" id="446860"/>
    <lineage>
        <taxon>Bacteria</taxon>
        <taxon>Bacillati</taxon>
        <taxon>Actinomycetota</taxon>
        <taxon>Actinomycetes</taxon>
        <taxon>Micrococcales</taxon>
        <taxon>Micrococcaceae</taxon>
        <taxon>Kocuria</taxon>
    </lineage>
</organism>
<dbReference type="InterPro" id="IPR005311">
    <property type="entry name" value="PBP_dimer"/>
</dbReference>
<keyword evidence="7" id="KW-0472">Membrane</keyword>
<comment type="catalytic activity">
    <reaction evidence="9">
        <text>a beta-lactam + H2O = a substituted beta-amino acid</text>
        <dbReference type="Rhea" id="RHEA:20401"/>
        <dbReference type="ChEBI" id="CHEBI:15377"/>
        <dbReference type="ChEBI" id="CHEBI:35627"/>
        <dbReference type="ChEBI" id="CHEBI:140347"/>
        <dbReference type="EC" id="3.5.2.6"/>
    </reaction>
</comment>
<dbReference type="InterPro" id="IPR002137">
    <property type="entry name" value="Beta-lactam_class-D_AS"/>
</dbReference>
<evidence type="ECO:0000256" key="6">
    <source>
        <dbReference type="ARBA" id="ARBA00022801"/>
    </source>
</evidence>
<dbReference type="PANTHER" id="PTHR30627:SF24">
    <property type="entry name" value="PENICILLIN-BINDING PROTEIN 4B"/>
    <property type="match status" value="1"/>
</dbReference>
<dbReference type="Pfam" id="PF03717">
    <property type="entry name" value="PBP_dimer"/>
    <property type="match status" value="1"/>
</dbReference>
<reference evidence="15 17" key="1">
    <citation type="submission" date="2015-11" db="EMBL/GenBank/DDBJ databases">
        <title>Complete Genome Sequence of Kocuria flava strain HO-9041.</title>
        <authorList>
            <person name="Zhou M."/>
            <person name="Dai J."/>
        </authorList>
    </citation>
    <scope>NUCLEOTIDE SEQUENCE [LARGE SCALE GENOMIC DNA]</scope>
    <source>
        <strain evidence="15 17">HO-9041</strain>
    </source>
</reference>
<evidence type="ECO:0000256" key="5">
    <source>
        <dbReference type="ARBA" id="ARBA00022729"/>
    </source>
</evidence>
<dbReference type="PROSITE" id="PS00337">
    <property type="entry name" value="BETA_LACTAMASE_D"/>
    <property type="match status" value="1"/>
</dbReference>
<dbReference type="AlphaFoldDB" id="A0A0U3I0N3"/>
<evidence type="ECO:0000256" key="11">
    <source>
        <dbReference type="SAM" id="SignalP"/>
    </source>
</evidence>
<dbReference type="SUPFAM" id="SSF56519">
    <property type="entry name" value="Penicillin binding protein dimerisation domain"/>
    <property type="match status" value="1"/>
</dbReference>
<feature type="chain" id="PRO_5044547228" description="Beta-lactamase" evidence="11">
    <location>
        <begin position="23"/>
        <end position="643"/>
    </location>
</feature>
<dbReference type="PANTHER" id="PTHR30627">
    <property type="entry name" value="PEPTIDOGLYCAN D,D-TRANSPEPTIDASE"/>
    <property type="match status" value="1"/>
</dbReference>
<keyword evidence="6 9" id="KW-0378">Hydrolase</keyword>
<proteinExistence type="inferred from homology"/>
<comment type="subcellular location">
    <subcellularLocation>
        <location evidence="1">Membrane</location>
    </subcellularLocation>
</comment>
<protein>
    <recommendedName>
        <fullName evidence="4 9">Beta-lactamase</fullName>
        <ecNumber evidence="4 9">3.5.2.6</ecNumber>
    </recommendedName>
</protein>
<evidence type="ECO:0000313" key="18">
    <source>
        <dbReference type="Proteomes" id="UP000321155"/>
    </source>
</evidence>
<dbReference type="GO" id="GO:0046677">
    <property type="term" value="P:response to antibiotic"/>
    <property type="evidence" value="ECO:0007669"/>
    <property type="project" value="UniProtKB-UniRule"/>
</dbReference>
<dbReference type="SUPFAM" id="SSF56601">
    <property type="entry name" value="beta-lactamase/transpeptidase-like"/>
    <property type="match status" value="1"/>
</dbReference>
<accession>A0A0U3I0N3</accession>
<dbReference type="Proteomes" id="UP000057181">
    <property type="component" value="Chromosome"/>
</dbReference>
<evidence type="ECO:0000256" key="3">
    <source>
        <dbReference type="ARBA" id="ARBA00007898"/>
    </source>
</evidence>
<dbReference type="InterPro" id="IPR007887">
    <property type="entry name" value="MecA_N"/>
</dbReference>
<evidence type="ECO:0000259" key="14">
    <source>
        <dbReference type="Pfam" id="PF05223"/>
    </source>
</evidence>
<dbReference type="InterPro" id="IPR012338">
    <property type="entry name" value="Beta-lactam/transpept-like"/>
</dbReference>
<dbReference type="GO" id="GO:0017001">
    <property type="term" value="P:antibiotic catabolic process"/>
    <property type="evidence" value="ECO:0007669"/>
    <property type="project" value="InterPro"/>
</dbReference>
<dbReference type="EMBL" id="BJZR01000002">
    <property type="protein sequence ID" value="GEO90851.1"/>
    <property type="molecule type" value="Genomic_DNA"/>
</dbReference>
<dbReference type="RefSeq" id="WP_058859440.1">
    <property type="nucleotide sequence ID" value="NZ_BJZR01000002.1"/>
</dbReference>
<reference evidence="16 18" key="2">
    <citation type="submission" date="2019-07" db="EMBL/GenBank/DDBJ databases">
        <title>Whole genome shotgun sequence of Kocuria flava NBRC 107626.</title>
        <authorList>
            <person name="Hosoyama A."/>
            <person name="Uohara A."/>
            <person name="Ohji S."/>
            <person name="Ichikawa N."/>
        </authorList>
    </citation>
    <scope>NUCLEOTIDE SEQUENCE [LARGE SCALE GENOMIC DNA]</scope>
    <source>
        <strain evidence="16 18">NBRC 107626</strain>
    </source>
</reference>
<feature type="domain" description="NTF2-like N-terminal transpeptidase" evidence="14">
    <location>
        <begin position="56"/>
        <end position="136"/>
    </location>
</feature>
<evidence type="ECO:0000259" key="12">
    <source>
        <dbReference type="Pfam" id="PF00905"/>
    </source>
</evidence>
<dbReference type="Pfam" id="PF05223">
    <property type="entry name" value="MecA_N"/>
    <property type="match status" value="1"/>
</dbReference>
<dbReference type="InterPro" id="IPR036138">
    <property type="entry name" value="PBP_dimer_sf"/>
</dbReference>
<evidence type="ECO:0000313" key="17">
    <source>
        <dbReference type="Proteomes" id="UP000057181"/>
    </source>
</evidence>
<feature type="domain" description="Penicillin-binding protein transpeptidase" evidence="12">
    <location>
        <begin position="358"/>
        <end position="637"/>
    </location>
</feature>
<evidence type="ECO:0000313" key="15">
    <source>
        <dbReference type="EMBL" id="ALU40759.1"/>
    </source>
</evidence>
<dbReference type="Gene3D" id="3.40.710.10">
    <property type="entry name" value="DD-peptidase/beta-lactamase superfamily"/>
    <property type="match status" value="1"/>
</dbReference>
<dbReference type="GO" id="GO:0008658">
    <property type="term" value="F:penicillin binding"/>
    <property type="evidence" value="ECO:0007669"/>
    <property type="project" value="InterPro"/>
</dbReference>
<dbReference type="EMBL" id="CP013254">
    <property type="protein sequence ID" value="ALU40759.1"/>
    <property type="molecule type" value="Genomic_DNA"/>
</dbReference>
<keyword evidence="16" id="KW-0131">Cell cycle</keyword>
<dbReference type="GO" id="GO:0051301">
    <property type="term" value="P:cell division"/>
    <property type="evidence" value="ECO:0007669"/>
    <property type="project" value="UniProtKB-KW"/>
</dbReference>
<comment type="similarity">
    <text evidence="3 9">Belongs to the class-D beta-lactamase family.</text>
</comment>
<evidence type="ECO:0000259" key="13">
    <source>
        <dbReference type="Pfam" id="PF03717"/>
    </source>
</evidence>
<evidence type="ECO:0000256" key="1">
    <source>
        <dbReference type="ARBA" id="ARBA00004370"/>
    </source>
</evidence>
<keyword evidence="5 11" id="KW-0732">Signal</keyword>